<evidence type="ECO:0000256" key="7">
    <source>
        <dbReference type="PIRNR" id="PIRNR016398"/>
    </source>
</evidence>
<dbReference type="InterPro" id="IPR016656">
    <property type="entry name" value="TFIIE-bsu"/>
</dbReference>
<dbReference type="GO" id="GO:0016251">
    <property type="term" value="F:RNA polymerase II general transcription initiation factor activity"/>
    <property type="evidence" value="ECO:0007669"/>
    <property type="project" value="EnsemblFungi"/>
</dbReference>
<dbReference type="EMBL" id="KV454427">
    <property type="protein sequence ID" value="ODQ81757.1"/>
    <property type="molecule type" value="Genomic_DNA"/>
</dbReference>
<dbReference type="InterPro" id="IPR003166">
    <property type="entry name" value="TFIIE_bsu_DNA-bd"/>
</dbReference>
<keyword evidence="11" id="KW-1185">Reference proteome</keyword>
<dbReference type="PANTHER" id="PTHR12716">
    <property type="entry name" value="TRANSCRIPTION INITIATION FACTOR IIE, BETA SUBUNIT"/>
    <property type="match status" value="1"/>
</dbReference>
<dbReference type="GO" id="GO:0005673">
    <property type="term" value="C:transcription factor TFIIE complex"/>
    <property type="evidence" value="ECO:0007669"/>
    <property type="project" value="UniProtKB-UniRule"/>
</dbReference>
<dbReference type="GO" id="GO:0001097">
    <property type="term" value="F:TFIIH-class transcription factor complex binding"/>
    <property type="evidence" value="ECO:0007669"/>
    <property type="project" value="EnsemblFungi"/>
</dbReference>
<keyword evidence="4 7" id="KW-0804">Transcription</keyword>
<dbReference type="InterPro" id="IPR040501">
    <property type="entry name" value="TFA2_Winged_2"/>
</dbReference>
<dbReference type="Pfam" id="PF02186">
    <property type="entry name" value="TFIIE_beta"/>
    <property type="match status" value="1"/>
</dbReference>
<evidence type="ECO:0000256" key="1">
    <source>
        <dbReference type="ARBA" id="ARBA00004123"/>
    </source>
</evidence>
<dbReference type="Pfam" id="PF22254">
    <property type="entry name" value="TFA2_E-tether"/>
    <property type="match status" value="1"/>
</dbReference>
<comment type="function">
    <text evidence="6 7">Recruits TFIIH to the initiation complex and stimulates the RNA polymerase II C-terminal domain kinase and DNA-dependent ATPase activities of TFIIH. Both TFIIH and TFIIE are required for promoter clearance by RNA polymerase.</text>
</comment>
<organism evidence="10 11">
    <name type="scientific">Babjeviella inositovora NRRL Y-12698</name>
    <dbReference type="NCBI Taxonomy" id="984486"/>
    <lineage>
        <taxon>Eukaryota</taxon>
        <taxon>Fungi</taxon>
        <taxon>Dikarya</taxon>
        <taxon>Ascomycota</taxon>
        <taxon>Saccharomycotina</taxon>
        <taxon>Pichiomycetes</taxon>
        <taxon>Serinales incertae sedis</taxon>
        <taxon>Babjeviella</taxon>
    </lineage>
</organism>
<feature type="compositionally biased region" description="Basic residues" evidence="8">
    <location>
        <begin position="240"/>
        <end position="258"/>
    </location>
</feature>
<dbReference type="InterPro" id="IPR054600">
    <property type="entry name" value="TFA2_E-tether"/>
</dbReference>
<evidence type="ECO:0000256" key="6">
    <source>
        <dbReference type="ARBA" id="ARBA00025581"/>
    </source>
</evidence>
<protein>
    <recommendedName>
        <fullName evidence="7">Transcription initiation factor IIE subunit beta</fullName>
    </recommendedName>
</protein>
<evidence type="ECO:0000256" key="3">
    <source>
        <dbReference type="ARBA" id="ARBA00023125"/>
    </source>
</evidence>
<dbReference type="OrthoDB" id="5323195at2759"/>
<gene>
    <name evidence="10" type="ORF">BABINDRAFT_32867</name>
</gene>
<evidence type="ECO:0000259" key="9">
    <source>
        <dbReference type="PROSITE" id="PS51351"/>
    </source>
</evidence>
<comment type="subunit">
    <text evidence="7">Tetramer of two alpha and two beta chains.</text>
</comment>
<name>A0A1E3QXJ7_9ASCO</name>
<keyword evidence="5 7" id="KW-0539">Nucleus</keyword>
<dbReference type="Proteomes" id="UP000094336">
    <property type="component" value="Unassembled WGS sequence"/>
</dbReference>
<dbReference type="GO" id="GO:0097550">
    <property type="term" value="C:transcription preinitiation complex"/>
    <property type="evidence" value="ECO:0007669"/>
    <property type="project" value="EnsemblFungi"/>
</dbReference>
<dbReference type="AlphaFoldDB" id="A0A1E3QXJ7"/>
<keyword evidence="3 7" id="KW-0238">DNA-binding</keyword>
<accession>A0A1E3QXJ7</accession>
<reference evidence="11" key="1">
    <citation type="submission" date="2016-05" db="EMBL/GenBank/DDBJ databases">
        <title>Comparative genomics of biotechnologically important yeasts.</title>
        <authorList>
            <consortium name="DOE Joint Genome Institute"/>
            <person name="Riley R."/>
            <person name="Haridas S."/>
            <person name="Wolfe K.H."/>
            <person name="Lopes M.R."/>
            <person name="Hittinger C.T."/>
            <person name="Goker M."/>
            <person name="Salamov A."/>
            <person name="Wisecaver J."/>
            <person name="Long T.M."/>
            <person name="Aerts A.L."/>
            <person name="Barry K."/>
            <person name="Choi C."/>
            <person name="Clum A."/>
            <person name="Coughlan A.Y."/>
            <person name="Deshpande S."/>
            <person name="Douglass A.P."/>
            <person name="Hanson S.J."/>
            <person name="Klenk H.-P."/>
            <person name="Labutti K."/>
            <person name="Lapidus A."/>
            <person name="Lindquist E."/>
            <person name="Lipzen A."/>
            <person name="Meier-Kolthoff J.P."/>
            <person name="Ohm R.A."/>
            <person name="Otillar R.P."/>
            <person name="Pangilinan J."/>
            <person name="Peng Y."/>
            <person name="Rokas A."/>
            <person name="Rosa C.A."/>
            <person name="Scheuner C."/>
            <person name="Sibirny A.A."/>
            <person name="Slot J.C."/>
            <person name="Stielow J.B."/>
            <person name="Sun H."/>
            <person name="Kurtzman C.P."/>
            <person name="Blackwell M."/>
            <person name="Grigoriev I.V."/>
            <person name="Jeffries T.W."/>
        </authorList>
    </citation>
    <scope>NUCLEOTIDE SEQUENCE [LARGE SCALE GENOMIC DNA]</scope>
    <source>
        <strain evidence="11">NRRL Y-12698</strain>
    </source>
</reference>
<evidence type="ECO:0000256" key="2">
    <source>
        <dbReference type="ARBA" id="ARBA00023015"/>
    </source>
</evidence>
<dbReference type="GO" id="GO:0000993">
    <property type="term" value="F:RNA polymerase II complex binding"/>
    <property type="evidence" value="ECO:0007669"/>
    <property type="project" value="EnsemblFungi"/>
</dbReference>
<feature type="region of interest" description="Disordered" evidence="8">
    <location>
        <begin position="41"/>
        <end position="63"/>
    </location>
</feature>
<dbReference type="RefSeq" id="XP_018987085.1">
    <property type="nucleotide sequence ID" value="XM_019131604.1"/>
</dbReference>
<comment type="similarity">
    <text evidence="7">Belongs to the TFIIE beta subunit family.</text>
</comment>
<evidence type="ECO:0000256" key="4">
    <source>
        <dbReference type="ARBA" id="ARBA00023163"/>
    </source>
</evidence>
<evidence type="ECO:0000256" key="8">
    <source>
        <dbReference type="SAM" id="MobiDB-lite"/>
    </source>
</evidence>
<dbReference type="GO" id="GO:0003697">
    <property type="term" value="F:single-stranded DNA binding"/>
    <property type="evidence" value="ECO:0007669"/>
    <property type="project" value="EnsemblFungi"/>
</dbReference>
<sequence>MSDLSSSLAAFKNQLRRNPGVAQKRVAIPTPVLAPVKRALPERPVAPAKKPKSDFTVPDPAANNSSAHLSTNLHLAVEYIKQSGQPVRVDKLQGYLSEVPNIYDKLLPLVKDIDRIKYDEDRDTLQYISYHNIKDADDLLRYLRSQSTFKGISVKELKDGWPGCLDAINELETQGKILVSRTKKENSPRLIWANVGSSLNEVDEEFVAMWNRIRLPEPDLIYQSLIDQGLKPTSMDPNVLKKKQQQPEKKQKKVRRGKITNTHMKGILKDYS</sequence>
<comment type="subcellular location">
    <subcellularLocation>
        <location evidence="1 7">Nucleus</location>
    </subcellularLocation>
</comment>
<dbReference type="PIRSF" id="PIRSF016398">
    <property type="entry name" value="TFIIE-beta"/>
    <property type="match status" value="1"/>
</dbReference>
<dbReference type="Pfam" id="PF18121">
    <property type="entry name" value="TFA2_Winged_2"/>
    <property type="match status" value="1"/>
</dbReference>
<feature type="domain" description="TFIIE beta" evidence="9">
    <location>
        <begin position="58"/>
        <end position="134"/>
    </location>
</feature>
<evidence type="ECO:0000313" key="11">
    <source>
        <dbReference type="Proteomes" id="UP000094336"/>
    </source>
</evidence>
<proteinExistence type="inferred from homology"/>
<dbReference type="STRING" id="984486.A0A1E3QXJ7"/>
<evidence type="ECO:0000256" key="5">
    <source>
        <dbReference type="ARBA" id="ARBA00023242"/>
    </source>
</evidence>
<dbReference type="PROSITE" id="PS51351">
    <property type="entry name" value="TFIIE_BETA_C"/>
    <property type="match status" value="1"/>
</dbReference>
<dbReference type="GeneID" id="30149457"/>
<evidence type="ECO:0000313" key="10">
    <source>
        <dbReference type="EMBL" id="ODQ81757.1"/>
    </source>
</evidence>
<keyword evidence="2 7" id="KW-0805">Transcription regulation</keyword>
<feature type="region of interest" description="Disordered" evidence="8">
    <location>
        <begin position="233"/>
        <end position="272"/>
    </location>
</feature>
<dbReference type="PANTHER" id="PTHR12716:SF8">
    <property type="entry name" value="TRANSCRIPTION INITIATION FACTOR IIE SUBUNIT BETA"/>
    <property type="match status" value="1"/>
</dbReference>
<dbReference type="GO" id="GO:0006367">
    <property type="term" value="P:transcription initiation at RNA polymerase II promoter"/>
    <property type="evidence" value="ECO:0007669"/>
    <property type="project" value="UniProtKB-UniRule"/>
</dbReference>